<evidence type="ECO:0000256" key="2">
    <source>
        <dbReference type="ARBA" id="ARBA00009142"/>
    </source>
</evidence>
<sequence length="262" mass="27321">MLIGFFFAVCFIASSVGAVVGAGGGVIIKPLLDMVGILPVSTVSFCSGCTVLAMSVCSLIRNRNNGVQLKIKTSTALAVGAVVGGLLGQILFDLVRKGFGNESVLGAIQATCLTIMTAGVLLYVIFKSRVKALQVNHVLPAVLIGLILGLVSAFLGIGGGPMNVAVLYYFFSMDAKQAAKNSIYIIIFSQTTSLISSLIRGTVPDFTAVYLIAMICGGVGGALLGAAITKRLNNSGVEKVFNILLLVIIAIGCYNIFKYTHM</sequence>
<evidence type="ECO:0000313" key="8">
    <source>
        <dbReference type="Proteomes" id="UP000003494"/>
    </source>
</evidence>
<keyword evidence="3 6" id="KW-0812">Transmembrane</keyword>
<dbReference type="InterPro" id="IPR002781">
    <property type="entry name" value="TM_pro_TauE-like"/>
</dbReference>
<evidence type="ECO:0000313" key="7">
    <source>
        <dbReference type="EMBL" id="EEP28878.1"/>
    </source>
</evidence>
<gene>
    <name evidence="7" type="ORF">GCWU000342_00227</name>
</gene>
<comment type="subcellular location">
    <subcellularLocation>
        <location evidence="6">Cell membrane</location>
        <topology evidence="6">Multi-pass membrane protein</topology>
    </subcellularLocation>
    <subcellularLocation>
        <location evidence="1">Membrane</location>
        <topology evidence="1">Multi-pass membrane protein</topology>
    </subcellularLocation>
</comment>
<dbReference type="STRING" id="626523.GCWU000342_00227"/>
<feature type="transmembrane region" description="Helical" evidence="6">
    <location>
        <begin position="240"/>
        <end position="257"/>
    </location>
</feature>
<name>C4G8D1_9FIRM</name>
<proteinExistence type="inferred from homology"/>
<evidence type="ECO:0000256" key="4">
    <source>
        <dbReference type="ARBA" id="ARBA00022989"/>
    </source>
</evidence>
<feature type="transmembrane region" description="Helical" evidence="6">
    <location>
        <begin position="138"/>
        <end position="171"/>
    </location>
</feature>
<dbReference type="PANTHER" id="PTHR43701">
    <property type="entry name" value="MEMBRANE TRANSPORTER PROTEIN MJ0441-RELATED"/>
    <property type="match status" value="1"/>
</dbReference>
<dbReference type="PANTHER" id="PTHR43701:SF2">
    <property type="entry name" value="MEMBRANE TRANSPORTER PROTEIN YJNA-RELATED"/>
    <property type="match status" value="1"/>
</dbReference>
<comment type="caution">
    <text evidence="7">The sequence shown here is derived from an EMBL/GenBank/DDBJ whole genome shotgun (WGS) entry which is preliminary data.</text>
</comment>
<feature type="transmembrane region" description="Helical" evidence="6">
    <location>
        <begin position="104"/>
        <end position="126"/>
    </location>
</feature>
<dbReference type="EMBL" id="ACIP02000001">
    <property type="protein sequence ID" value="EEP28878.1"/>
    <property type="molecule type" value="Genomic_DNA"/>
</dbReference>
<reference evidence="7" key="1">
    <citation type="submission" date="2009-04" db="EMBL/GenBank/DDBJ databases">
        <authorList>
            <person name="Weinstock G."/>
            <person name="Sodergren E."/>
            <person name="Clifton S."/>
            <person name="Fulton L."/>
            <person name="Fulton B."/>
            <person name="Courtney L."/>
            <person name="Fronick C."/>
            <person name="Harrison M."/>
            <person name="Strong C."/>
            <person name="Farmer C."/>
            <person name="Delahaunty K."/>
            <person name="Markovic C."/>
            <person name="Hall O."/>
            <person name="Minx P."/>
            <person name="Tomlinson C."/>
            <person name="Mitreva M."/>
            <person name="Nelson J."/>
            <person name="Hou S."/>
            <person name="Wollam A."/>
            <person name="Pepin K.H."/>
            <person name="Johnson M."/>
            <person name="Bhonagiri V."/>
            <person name="Nash W.E."/>
            <person name="Warren W."/>
            <person name="Chinwalla A."/>
            <person name="Mardis E.R."/>
            <person name="Wilson R.K."/>
        </authorList>
    </citation>
    <scope>NUCLEOTIDE SEQUENCE [LARGE SCALE GENOMIC DNA]</scope>
    <source>
        <strain evidence="7">DSM 14600</strain>
    </source>
</reference>
<evidence type="ECO:0000256" key="1">
    <source>
        <dbReference type="ARBA" id="ARBA00004141"/>
    </source>
</evidence>
<dbReference type="eggNOG" id="COG0730">
    <property type="taxonomic scope" value="Bacteria"/>
</dbReference>
<accession>C4G8D1</accession>
<evidence type="ECO:0000256" key="6">
    <source>
        <dbReference type="RuleBase" id="RU363041"/>
    </source>
</evidence>
<dbReference type="HOGENOM" id="CLU_045498_8_0_9"/>
<dbReference type="RefSeq" id="WP_006905266.1">
    <property type="nucleotide sequence ID" value="NZ_GG665866.1"/>
</dbReference>
<evidence type="ECO:0000256" key="5">
    <source>
        <dbReference type="ARBA" id="ARBA00023136"/>
    </source>
</evidence>
<dbReference type="AlphaFoldDB" id="C4G8D1"/>
<dbReference type="GO" id="GO:0005886">
    <property type="term" value="C:plasma membrane"/>
    <property type="evidence" value="ECO:0007669"/>
    <property type="project" value="UniProtKB-SubCell"/>
</dbReference>
<feature type="transmembrane region" description="Helical" evidence="6">
    <location>
        <begin position="208"/>
        <end position="228"/>
    </location>
</feature>
<feature type="transmembrane region" description="Helical" evidence="6">
    <location>
        <begin position="73"/>
        <end position="92"/>
    </location>
</feature>
<dbReference type="Pfam" id="PF01925">
    <property type="entry name" value="TauE"/>
    <property type="match status" value="1"/>
</dbReference>
<evidence type="ECO:0000256" key="3">
    <source>
        <dbReference type="ARBA" id="ARBA00022692"/>
    </source>
</evidence>
<dbReference type="Proteomes" id="UP000003494">
    <property type="component" value="Unassembled WGS sequence"/>
</dbReference>
<keyword evidence="6" id="KW-1003">Cell membrane</keyword>
<dbReference type="InterPro" id="IPR051598">
    <property type="entry name" value="TSUP/Inactive_protease-like"/>
</dbReference>
<keyword evidence="8" id="KW-1185">Reference proteome</keyword>
<feature type="transmembrane region" description="Helical" evidence="6">
    <location>
        <begin position="37"/>
        <end position="61"/>
    </location>
</feature>
<keyword evidence="5 6" id="KW-0472">Membrane</keyword>
<comment type="similarity">
    <text evidence="2 6">Belongs to the 4-toluene sulfonate uptake permease (TSUP) (TC 2.A.102) family.</text>
</comment>
<protein>
    <recommendedName>
        <fullName evidence="6">Probable membrane transporter protein</fullName>
    </recommendedName>
</protein>
<organism evidence="7 8">
    <name type="scientific">Shuttleworthella satelles DSM 14600</name>
    <dbReference type="NCBI Taxonomy" id="626523"/>
    <lineage>
        <taxon>Bacteria</taxon>
        <taxon>Bacillati</taxon>
        <taxon>Bacillota</taxon>
        <taxon>Clostridia</taxon>
        <taxon>Lachnospirales</taxon>
        <taxon>Lachnospiraceae</taxon>
        <taxon>Shuttleworthella</taxon>
    </lineage>
</organism>
<keyword evidence="4 6" id="KW-1133">Transmembrane helix</keyword>